<dbReference type="GO" id="GO:0043565">
    <property type="term" value="F:sequence-specific DNA binding"/>
    <property type="evidence" value="ECO:0007669"/>
    <property type="project" value="TreeGrafter"/>
</dbReference>
<dbReference type="InterPro" id="IPR010409">
    <property type="entry name" value="GAGA-bd_tscrpt_act"/>
</dbReference>
<dbReference type="PANTHER" id="PTHR31421">
    <property type="entry name" value="PROTEIN BASIC PENTACYSTEINE3"/>
    <property type="match status" value="1"/>
</dbReference>
<dbReference type="Pfam" id="PF06217">
    <property type="entry name" value="GAGA_bind"/>
    <property type="match status" value="1"/>
</dbReference>
<evidence type="ECO:0000256" key="1">
    <source>
        <dbReference type="ARBA" id="ARBA00004123"/>
    </source>
</evidence>
<sequence length="266" mass="29161">MLSMISLASVGFYLLGEVLHFKVVISLSFNKTRGLSSDNPVIMKMRTNPRNHLIPEANFSWFYPGSFFSSLKTNSGLDRTQIDPQPGLPVAPIHSISPADLAKSNSGTKPTKARKQKSAAKDSHQIPPKVLGPKQPKKMSSKKTKGQITLEAKHEKKNLVIDVGKINFDLSGGPSPLCSCTGMPRVCYKWGAGGWQSSCCTDSISEHPLPMSSTRPGVRMAGRKMSIGAYVKLLLKLSAEGYNLSHPLDMKNHWARHCTNKFVTIK</sequence>
<dbReference type="GO" id="GO:0009723">
    <property type="term" value="P:response to ethylene"/>
    <property type="evidence" value="ECO:0007669"/>
    <property type="project" value="TreeGrafter"/>
</dbReference>
<protein>
    <recommendedName>
        <fullName evidence="7">GAGA-binding transcriptional activator</fullName>
    </recommendedName>
</protein>
<evidence type="ECO:0000256" key="2">
    <source>
        <dbReference type="ARBA" id="ARBA00007911"/>
    </source>
</evidence>
<evidence type="ECO:0000313" key="9">
    <source>
        <dbReference type="EMBL" id="KAG6791954.1"/>
    </source>
</evidence>
<organism evidence="9 10">
    <name type="scientific">Populus tomentosa</name>
    <name type="common">Chinese white poplar</name>
    <dbReference type="NCBI Taxonomy" id="118781"/>
    <lineage>
        <taxon>Eukaryota</taxon>
        <taxon>Viridiplantae</taxon>
        <taxon>Streptophyta</taxon>
        <taxon>Embryophyta</taxon>
        <taxon>Tracheophyta</taxon>
        <taxon>Spermatophyta</taxon>
        <taxon>Magnoliopsida</taxon>
        <taxon>eudicotyledons</taxon>
        <taxon>Gunneridae</taxon>
        <taxon>Pentapetalae</taxon>
        <taxon>rosids</taxon>
        <taxon>fabids</taxon>
        <taxon>Malpighiales</taxon>
        <taxon>Salicaceae</taxon>
        <taxon>Saliceae</taxon>
        <taxon>Populus</taxon>
    </lineage>
</organism>
<gene>
    <name evidence="9" type="ORF">POTOM_001090</name>
</gene>
<keyword evidence="10" id="KW-1185">Reference proteome</keyword>
<evidence type="ECO:0000256" key="4">
    <source>
        <dbReference type="ARBA" id="ARBA00023125"/>
    </source>
</evidence>
<evidence type="ECO:0000256" key="8">
    <source>
        <dbReference type="SAM" id="MobiDB-lite"/>
    </source>
</evidence>
<comment type="similarity">
    <text evidence="2 7">Belongs to the BBR/BPC family.</text>
</comment>
<name>A0A8X8DH97_POPTO</name>
<reference evidence="9" key="1">
    <citation type="journal article" date="2020" name="bioRxiv">
        <title>Hybrid origin of Populus tomentosa Carr. identified through genome sequencing and phylogenomic analysis.</title>
        <authorList>
            <person name="An X."/>
            <person name="Gao K."/>
            <person name="Chen Z."/>
            <person name="Li J."/>
            <person name="Yang X."/>
            <person name="Yang X."/>
            <person name="Zhou J."/>
            <person name="Guo T."/>
            <person name="Zhao T."/>
            <person name="Huang S."/>
            <person name="Miao D."/>
            <person name="Khan W.U."/>
            <person name="Rao P."/>
            <person name="Ye M."/>
            <person name="Lei B."/>
            <person name="Liao W."/>
            <person name="Wang J."/>
            <person name="Ji L."/>
            <person name="Li Y."/>
            <person name="Guo B."/>
            <person name="Mustafa N.S."/>
            <person name="Li S."/>
            <person name="Yun Q."/>
            <person name="Keller S.R."/>
            <person name="Mao J."/>
            <person name="Zhang R."/>
            <person name="Strauss S.H."/>
        </authorList>
    </citation>
    <scope>NUCLEOTIDE SEQUENCE</scope>
    <source>
        <strain evidence="9">GM15</strain>
        <tissue evidence="9">Leaf</tissue>
    </source>
</reference>
<evidence type="ECO:0000256" key="3">
    <source>
        <dbReference type="ARBA" id="ARBA00023015"/>
    </source>
</evidence>
<evidence type="ECO:0000256" key="5">
    <source>
        <dbReference type="ARBA" id="ARBA00023163"/>
    </source>
</evidence>
<comment type="function">
    <text evidence="7">Transcriptional regulator that specifically binds to GA-rich elements (GAGA-repeats) present in regulatory sequences of genes involved in developmental processes.</text>
</comment>
<dbReference type="GO" id="GO:0005634">
    <property type="term" value="C:nucleus"/>
    <property type="evidence" value="ECO:0007669"/>
    <property type="project" value="UniProtKB-SubCell"/>
</dbReference>
<feature type="compositionally biased region" description="Basic residues" evidence="8">
    <location>
        <begin position="135"/>
        <end position="145"/>
    </location>
</feature>
<comment type="caution">
    <text evidence="9">The sequence shown here is derived from an EMBL/GenBank/DDBJ whole genome shotgun (WGS) entry which is preliminary data.</text>
</comment>
<evidence type="ECO:0000256" key="6">
    <source>
        <dbReference type="ARBA" id="ARBA00023242"/>
    </source>
</evidence>
<keyword evidence="3 7" id="KW-0805">Transcription regulation</keyword>
<comment type="subcellular location">
    <subcellularLocation>
        <location evidence="1 7">Nucleus</location>
    </subcellularLocation>
</comment>
<dbReference type="Proteomes" id="UP000886885">
    <property type="component" value="Chromosome 1A"/>
</dbReference>
<evidence type="ECO:0000256" key="7">
    <source>
        <dbReference type="RuleBase" id="RU367160"/>
    </source>
</evidence>
<proteinExistence type="inferred from homology"/>
<evidence type="ECO:0000313" key="10">
    <source>
        <dbReference type="Proteomes" id="UP000886885"/>
    </source>
</evidence>
<feature type="region of interest" description="Disordered" evidence="8">
    <location>
        <begin position="98"/>
        <end position="148"/>
    </location>
</feature>
<dbReference type="OrthoDB" id="1903765at2759"/>
<keyword evidence="6 7" id="KW-0539">Nucleus</keyword>
<dbReference type="GO" id="GO:0003700">
    <property type="term" value="F:DNA-binding transcription factor activity"/>
    <property type="evidence" value="ECO:0007669"/>
    <property type="project" value="UniProtKB-UniRule"/>
</dbReference>
<dbReference type="AlphaFoldDB" id="A0A8X8DH97"/>
<dbReference type="EMBL" id="JAAWWB010000001">
    <property type="protein sequence ID" value="KAG6791954.1"/>
    <property type="molecule type" value="Genomic_DNA"/>
</dbReference>
<keyword evidence="4 7" id="KW-0238">DNA-binding</keyword>
<keyword evidence="5 7" id="KW-0804">Transcription</keyword>
<accession>A0A8X8DH97</accession>
<dbReference type="SMART" id="SM01226">
    <property type="entry name" value="GAGA_bind"/>
    <property type="match status" value="1"/>
</dbReference>
<dbReference type="PANTHER" id="PTHR31421:SF6">
    <property type="entry name" value="PROTEIN BASIC PENTACYSTEINE7"/>
    <property type="match status" value="1"/>
</dbReference>